<dbReference type="EMBL" id="KB469297">
    <property type="protein sequence ID" value="EPQ59645.1"/>
    <property type="molecule type" value="Genomic_DNA"/>
</dbReference>
<accession>S7RXJ4</accession>
<dbReference type="OMA" id="ACIWAYA"/>
<dbReference type="STRING" id="670483.S7RXJ4"/>
<dbReference type="eggNOG" id="KOG4197">
    <property type="taxonomic scope" value="Eukaryota"/>
</dbReference>
<reference evidence="3 4" key="1">
    <citation type="journal article" date="2012" name="Science">
        <title>The Paleozoic origin of enzymatic lignin decomposition reconstructed from 31 fungal genomes.</title>
        <authorList>
            <person name="Floudas D."/>
            <person name="Binder M."/>
            <person name="Riley R."/>
            <person name="Barry K."/>
            <person name="Blanchette R.A."/>
            <person name="Henrissat B."/>
            <person name="Martinez A.T."/>
            <person name="Otillar R."/>
            <person name="Spatafora J.W."/>
            <person name="Yadav J.S."/>
            <person name="Aerts A."/>
            <person name="Benoit I."/>
            <person name="Boyd A."/>
            <person name="Carlson A."/>
            <person name="Copeland A."/>
            <person name="Coutinho P.M."/>
            <person name="de Vries R.P."/>
            <person name="Ferreira P."/>
            <person name="Findley K."/>
            <person name="Foster B."/>
            <person name="Gaskell J."/>
            <person name="Glotzer D."/>
            <person name="Gorecki P."/>
            <person name="Heitman J."/>
            <person name="Hesse C."/>
            <person name="Hori C."/>
            <person name="Igarashi K."/>
            <person name="Jurgens J.A."/>
            <person name="Kallen N."/>
            <person name="Kersten P."/>
            <person name="Kohler A."/>
            <person name="Kuees U."/>
            <person name="Kumar T.K.A."/>
            <person name="Kuo A."/>
            <person name="LaButti K."/>
            <person name="Larrondo L.F."/>
            <person name="Lindquist E."/>
            <person name="Ling A."/>
            <person name="Lombard V."/>
            <person name="Lucas S."/>
            <person name="Lundell T."/>
            <person name="Martin R."/>
            <person name="McLaughlin D.J."/>
            <person name="Morgenstern I."/>
            <person name="Morin E."/>
            <person name="Murat C."/>
            <person name="Nagy L.G."/>
            <person name="Nolan M."/>
            <person name="Ohm R.A."/>
            <person name="Patyshakuliyeva A."/>
            <person name="Rokas A."/>
            <person name="Ruiz-Duenas F.J."/>
            <person name="Sabat G."/>
            <person name="Salamov A."/>
            <person name="Samejima M."/>
            <person name="Schmutz J."/>
            <person name="Slot J.C."/>
            <person name="St John F."/>
            <person name="Stenlid J."/>
            <person name="Sun H."/>
            <person name="Sun S."/>
            <person name="Syed K."/>
            <person name="Tsang A."/>
            <person name="Wiebenga A."/>
            <person name="Young D."/>
            <person name="Pisabarro A."/>
            <person name="Eastwood D.C."/>
            <person name="Martin F."/>
            <person name="Cullen D."/>
            <person name="Grigoriev I.V."/>
            <person name="Hibbett D.S."/>
        </authorList>
    </citation>
    <scope>NUCLEOTIDE SEQUENCE [LARGE SCALE GENOMIC DNA]</scope>
    <source>
        <strain evidence="3 4">ATCC 11539</strain>
    </source>
</reference>
<dbReference type="AlphaFoldDB" id="S7RXJ4"/>
<dbReference type="GO" id="GO:0003729">
    <property type="term" value="F:mRNA binding"/>
    <property type="evidence" value="ECO:0007669"/>
    <property type="project" value="TreeGrafter"/>
</dbReference>
<dbReference type="Pfam" id="PF13812">
    <property type="entry name" value="PPR_3"/>
    <property type="match status" value="1"/>
</dbReference>
<feature type="non-terminal residue" evidence="3">
    <location>
        <position position="444"/>
    </location>
</feature>
<evidence type="ECO:0000313" key="4">
    <source>
        <dbReference type="Proteomes" id="UP000030669"/>
    </source>
</evidence>
<evidence type="ECO:0000256" key="1">
    <source>
        <dbReference type="ARBA" id="ARBA00022737"/>
    </source>
</evidence>
<dbReference type="OrthoDB" id="1908178at2759"/>
<dbReference type="RefSeq" id="XP_007861632.1">
    <property type="nucleotide sequence ID" value="XM_007863441.1"/>
</dbReference>
<dbReference type="Pfam" id="PF01535">
    <property type="entry name" value="PPR"/>
    <property type="match status" value="2"/>
</dbReference>
<gene>
    <name evidence="3" type="ORF">GLOTRDRAFT_21380</name>
</gene>
<feature type="region of interest" description="Disordered" evidence="2">
    <location>
        <begin position="117"/>
        <end position="136"/>
    </location>
</feature>
<dbReference type="KEGG" id="gtr:GLOTRDRAFT_21380"/>
<protein>
    <recommendedName>
        <fullName evidence="5">Pentacotripeptide-repeat region of PRORP domain-containing protein</fullName>
    </recommendedName>
</protein>
<name>S7RXJ4_GLOTA</name>
<evidence type="ECO:0008006" key="5">
    <source>
        <dbReference type="Google" id="ProtNLM"/>
    </source>
</evidence>
<dbReference type="PANTHER" id="PTHR47933">
    <property type="entry name" value="PENTATRICOPEPTIDE REPEAT-CONTAINING PROTEIN 1, MITOCHONDRIAL"/>
    <property type="match status" value="1"/>
</dbReference>
<dbReference type="GeneID" id="19305040"/>
<dbReference type="Gene3D" id="1.25.40.10">
    <property type="entry name" value="Tetratricopeptide repeat domain"/>
    <property type="match status" value="2"/>
</dbReference>
<dbReference type="InterPro" id="IPR002885">
    <property type="entry name" value="PPR_rpt"/>
</dbReference>
<dbReference type="PANTHER" id="PTHR47933:SF11">
    <property type="entry name" value="PENTATRICOPEPTIDE REPEAT-CONTAINING PROTEIN 2"/>
    <property type="match status" value="1"/>
</dbReference>
<dbReference type="InterPro" id="IPR051240">
    <property type="entry name" value="Mito_RNA-Proc/Resp"/>
</dbReference>
<keyword evidence="1" id="KW-0677">Repeat</keyword>
<evidence type="ECO:0000313" key="3">
    <source>
        <dbReference type="EMBL" id="EPQ59645.1"/>
    </source>
</evidence>
<feature type="non-terminal residue" evidence="3">
    <location>
        <position position="1"/>
    </location>
</feature>
<organism evidence="3 4">
    <name type="scientific">Gloeophyllum trabeum (strain ATCC 11539 / FP-39264 / Madison 617)</name>
    <name type="common">Brown rot fungus</name>
    <dbReference type="NCBI Taxonomy" id="670483"/>
    <lineage>
        <taxon>Eukaryota</taxon>
        <taxon>Fungi</taxon>
        <taxon>Dikarya</taxon>
        <taxon>Basidiomycota</taxon>
        <taxon>Agaricomycotina</taxon>
        <taxon>Agaricomycetes</taxon>
        <taxon>Gloeophyllales</taxon>
        <taxon>Gloeophyllaceae</taxon>
        <taxon>Gloeophyllum</taxon>
    </lineage>
</organism>
<evidence type="ECO:0000256" key="2">
    <source>
        <dbReference type="SAM" id="MobiDB-lite"/>
    </source>
</evidence>
<dbReference type="InterPro" id="IPR011990">
    <property type="entry name" value="TPR-like_helical_dom_sf"/>
</dbReference>
<proteinExistence type="predicted"/>
<sequence>KHLDTLARTNSVAEAWAAYSNYRTLSMLELAPGEEPQIPFAHLHRLARLITSVKPRTRNEFLQLYSVINTLRKTGGTVHLWEWNALMDCAGKGSRKTQFADYQRSLAVLNDILASQRAPGASGRGDDNGALESSKGKGLAPDVYTYTTLLNIAGRTLDSNAVRHALSLFRASKIPPNRITHLVLLRYFTHKNDSVAIRQTMSHMKEQDIPLDIAAVNAFIWAFARNGRLELAWNVYRVLRYHLQPKEGSGSEGFDDEEIMAVKENFAGDGLAIPDDMVPDHVTYHTLIQAFAYRGDVIRSLQVFVDMLSSPLDGSRRSDTDPPTFTPTLAAYRAIFYGFARYGRPSVASTGLIPVISQQEPGDPFESDSPSGFAWSPENLDLVFRNFLDLPGDVHPSDRMVWWIIVAFIKTSDADVVRLRDVWSRLQGRYPGHWSERIRRFEAI</sequence>
<keyword evidence="4" id="KW-1185">Reference proteome</keyword>
<dbReference type="HOGENOM" id="CLU_027583_0_0_1"/>
<dbReference type="Proteomes" id="UP000030669">
    <property type="component" value="Unassembled WGS sequence"/>
</dbReference>